<gene>
    <name evidence="1" type="ORF">GPM918_LOCUS30151</name>
    <name evidence="2" type="ORF">SRO942_LOCUS30755</name>
</gene>
<dbReference type="Proteomes" id="UP000681722">
    <property type="component" value="Unassembled WGS sequence"/>
</dbReference>
<evidence type="ECO:0000313" key="1">
    <source>
        <dbReference type="EMBL" id="CAF1335183.1"/>
    </source>
</evidence>
<accession>A0A815G835</accession>
<feature type="non-terminal residue" evidence="1">
    <location>
        <position position="1"/>
    </location>
</feature>
<sequence length="144" mass="16074">MGTEQSETSLNKFSGLFQSSEDAHDNFLCSKNAVSFEDNPPQNSDTEVQPLYPVGDLRKLYLHFLLQLRGEAMLSARTTQLVSSSLENVVESIVGSRRKFPRCLKPWVPSFGDRTAAGDHHIRRLEKIRGNIVTQAPCGLLQAE</sequence>
<dbReference type="EMBL" id="CAJOBC010055507">
    <property type="protein sequence ID" value="CAF4191754.1"/>
    <property type="molecule type" value="Genomic_DNA"/>
</dbReference>
<dbReference type="EMBL" id="CAJNOQ010014113">
    <property type="protein sequence ID" value="CAF1335183.1"/>
    <property type="molecule type" value="Genomic_DNA"/>
</dbReference>
<keyword evidence="3" id="KW-1185">Reference proteome</keyword>
<organism evidence="1 3">
    <name type="scientific">Didymodactylos carnosus</name>
    <dbReference type="NCBI Taxonomy" id="1234261"/>
    <lineage>
        <taxon>Eukaryota</taxon>
        <taxon>Metazoa</taxon>
        <taxon>Spiralia</taxon>
        <taxon>Gnathifera</taxon>
        <taxon>Rotifera</taxon>
        <taxon>Eurotatoria</taxon>
        <taxon>Bdelloidea</taxon>
        <taxon>Philodinida</taxon>
        <taxon>Philodinidae</taxon>
        <taxon>Didymodactylos</taxon>
    </lineage>
</organism>
<evidence type="ECO:0000313" key="3">
    <source>
        <dbReference type="Proteomes" id="UP000663829"/>
    </source>
</evidence>
<dbReference type="AlphaFoldDB" id="A0A815G835"/>
<proteinExistence type="predicted"/>
<evidence type="ECO:0000313" key="2">
    <source>
        <dbReference type="EMBL" id="CAF4191754.1"/>
    </source>
</evidence>
<comment type="caution">
    <text evidence="1">The sequence shown here is derived from an EMBL/GenBank/DDBJ whole genome shotgun (WGS) entry which is preliminary data.</text>
</comment>
<dbReference type="Proteomes" id="UP000663829">
    <property type="component" value="Unassembled WGS sequence"/>
</dbReference>
<reference evidence="1" key="1">
    <citation type="submission" date="2021-02" db="EMBL/GenBank/DDBJ databases">
        <authorList>
            <person name="Nowell W R."/>
        </authorList>
    </citation>
    <scope>NUCLEOTIDE SEQUENCE</scope>
</reference>
<name>A0A815G835_9BILA</name>
<protein>
    <submittedName>
        <fullName evidence="1">Uncharacterized protein</fullName>
    </submittedName>
</protein>